<reference evidence="4" key="1">
    <citation type="submission" date="2016-11" db="UniProtKB">
        <authorList>
            <consortium name="WormBaseParasite"/>
        </authorList>
    </citation>
    <scope>IDENTIFICATION</scope>
</reference>
<evidence type="ECO:0000313" key="4">
    <source>
        <dbReference type="WBParaSite" id="Csp11.Scaffold629.g8439.t1"/>
    </source>
</evidence>
<dbReference type="Proteomes" id="UP000095282">
    <property type="component" value="Unplaced"/>
</dbReference>
<evidence type="ECO:0000256" key="2">
    <source>
        <dbReference type="SAM" id="Phobius"/>
    </source>
</evidence>
<feature type="compositionally biased region" description="Basic and acidic residues" evidence="1">
    <location>
        <begin position="76"/>
        <end position="86"/>
    </location>
</feature>
<evidence type="ECO:0000256" key="1">
    <source>
        <dbReference type="SAM" id="MobiDB-lite"/>
    </source>
</evidence>
<feature type="region of interest" description="Disordered" evidence="1">
    <location>
        <begin position="1"/>
        <end position="86"/>
    </location>
</feature>
<keyword evidence="2" id="KW-0812">Transmembrane</keyword>
<name>A0A1I7UE83_9PELO</name>
<accession>A0A1I7UE83</accession>
<organism evidence="3 4">
    <name type="scientific">Caenorhabditis tropicalis</name>
    <dbReference type="NCBI Taxonomy" id="1561998"/>
    <lineage>
        <taxon>Eukaryota</taxon>
        <taxon>Metazoa</taxon>
        <taxon>Ecdysozoa</taxon>
        <taxon>Nematoda</taxon>
        <taxon>Chromadorea</taxon>
        <taxon>Rhabditida</taxon>
        <taxon>Rhabditina</taxon>
        <taxon>Rhabditomorpha</taxon>
        <taxon>Rhabditoidea</taxon>
        <taxon>Rhabditidae</taxon>
        <taxon>Peloderinae</taxon>
        <taxon>Caenorhabditis</taxon>
    </lineage>
</organism>
<dbReference type="eggNOG" id="ENOG502TI6U">
    <property type="taxonomic scope" value="Eukaryota"/>
</dbReference>
<keyword evidence="3" id="KW-1185">Reference proteome</keyword>
<dbReference type="WBParaSite" id="Csp11.Scaffold629.g8439.t1">
    <property type="protein sequence ID" value="Csp11.Scaffold629.g8439.t1"/>
    <property type="gene ID" value="Csp11.Scaffold629.g8439"/>
</dbReference>
<protein>
    <submittedName>
        <fullName evidence="4">Uncharacterized protein</fullName>
    </submittedName>
</protein>
<keyword evidence="2" id="KW-0472">Membrane</keyword>
<feature type="transmembrane region" description="Helical" evidence="2">
    <location>
        <begin position="101"/>
        <end position="122"/>
    </location>
</feature>
<proteinExistence type="predicted"/>
<dbReference type="AlphaFoldDB" id="A0A1I7UE83"/>
<evidence type="ECO:0000313" key="3">
    <source>
        <dbReference type="Proteomes" id="UP000095282"/>
    </source>
</evidence>
<sequence>MGDPLRSDDNYQNLGALPHENMNPGAGGAPPPPVGGDYFAAAAAPPPPAPAGASDKGPGGAEVGAGVQELPDSDPSDTKRPPRIDKAKVKKLRKKIKRAKIIVWAMIALWVLVLILFILVHLNTFGIHVLPFLVKVK</sequence>
<keyword evidence="2" id="KW-1133">Transmembrane helix</keyword>